<dbReference type="AlphaFoldDB" id="A0A2T6KLE7"/>
<keyword evidence="2" id="KW-1185">Reference proteome</keyword>
<evidence type="ECO:0000313" key="2">
    <source>
        <dbReference type="Proteomes" id="UP000244523"/>
    </source>
</evidence>
<dbReference type="Proteomes" id="UP000244523">
    <property type="component" value="Unassembled WGS sequence"/>
</dbReference>
<comment type="caution">
    <text evidence="1">The sequence shown here is derived from an EMBL/GenBank/DDBJ whole genome shotgun (WGS) entry which is preliminary data.</text>
</comment>
<sequence length="49" mass="5882">MIFNAFMHWLLFGMVSIFSSLADKNGLSSVRIVRLWWACRKKFIFLRED</sequence>
<protein>
    <submittedName>
        <fullName evidence="1">Uncharacterized protein</fullName>
    </submittedName>
</protein>
<evidence type="ECO:0000313" key="1">
    <source>
        <dbReference type="EMBL" id="PUB17030.1"/>
    </source>
</evidence>
<gene>
    <name evidence="1" type="ORF">C8N45_10240</name>
</gene>
<proteinExistence type="predicted"/>
<organism evidence="1 2">
    <name type="scientific">Yoonia sediminilitoris</name>
    <dbReference type="NCBI Taxonomy" id="1286148"/>
    <lineage>
        <taxon>Bacteria</taxon>
        <taxon>Pseudomonadati</taxon>
        <taxon>Pseudomonadota</taxon>
        <taxon>Alphaproteobacteria</taxon>
        <taxon>Rhodobacterales</taxon>
        <taxon>Paracoccaceae</taxon>
        <taxon>Yoonia</taxon>
    </lineage>
</organism>
<reference evidence="1 2" key="1">
    <citation type="submission" date="2018-04" db="EMBL/GenBank/DDBJ databases">
        <title>Genomic Encyclopedia of Archaeal and Bacterial Type Strains, Phase II (KMG-II): from individual species to whole genera.</title>
        <authorList>
            <person name="Goeker M."/>
        </authorList>
    </citation>
    <scope>NUCLEOTIDE SEQUENCE [LARGE SCALE GENOMIC DNA]</scope>
    <source>
        <strain evidence="1 2">DSM 29955</strain>
    </source>
</reference>
<name>A0A2T6KLE7_9RHOB</name>
<accession>A0A2T6KLE7</accession>
<dbReference type="EMBL" id="QBUD01000002">
    <property type="protein sequence ID" value="PUB17030.1"/>
    <property type="molecule type" value="Genomic_DNA"/>
</dbReference>